<accession>A0ABN8RQP7</accession>
<name>A0ABN8RQP7_9CNID</name>
<protein>
    <recommendedName>
        <fullName evidence="4">NACHT domain-containing protein</fullName>
    </recommendedName>
</protein>
<evidence type="ECO:0000313" key="6">
    <source>
        <dbReference type="Proteomes" id="UP001159405"/>
    </source>
</evidence>
<evidence type="ECO:0000259" key="4">
    <source>
        <dbReference type="PROSITE" id="PS50837"/>
    </source>
</evidence>
<evidence type="ECO:0000256" key="3">
    <source>
        <dbReference type="SAM" id="MobiDB-lite"/>
    </source>
</evidence>
<dbReference type="InterPro" id="IPR000845">
    <property type="entry name" value="Nucleoside_phosphorylase_d"/>
</dbReference>
<dbReference type="Gene3D" id="3.80.10.10">
    <property type="entry name" value="Ribonuclease Inhibitor"/>
    <property type="match status" value="3"/>
</dbReference>
<dbReference type="InterPro" id="IPR035994">
    <property type="entry name" value="Nucleoside_phosphorylase_sf"/>
</dbReference>
<keyword evidence="6" id="KW-1185">Reference proteome</keyword>
<dbReference type="Pfam" id="PF05729">
    <property type="entry name" value="NACHT"/>
    <property type="match status" value="1"/>
</dbReference>
<dbReference type="Proteomes" id="UP001159405">
    <property type="component" value="Unassembled WGS sequence"/>
</dbReference>
<dbReference type="InterPro" id="IPR027417">
    <property type="entry name" value="P-loop_NTPase"/>
</dbReference>
<dbReference type="InterPro" id="IPR032675">
    <property type="entry name" value="LRR_dom_sf"/>
</dbReference>
<dbReference type="SUPFAM" id="SSF52047">
    <property type="entry name" value="RNI-like"/>
    <property type="match status" value="2"/>
</dbReference>
<dbReference type="InterPro" id="IPR007111">
    <property type="entry name" value="NACHT_NTPase"/>
</dbReference>
<dbReference type="Gene3D" id="3.40.50.1580">
    <property type="entry name" value="Nucleoside phosphorylase domain"/>
    <property type="match status" value="1"/>
</dbReference>
<dbReference type="PROSITE" id="PS50837">
    <property type="entry name" value="NACHT"/>
    <property type="match status" value="1"/>
</dbReference>
<dbReference type="EMBL" id="CALNXK010000303">
    <property type="protein sequence ID" value="CAH3181662.1"/>
    <property type="molecule type" value="Genomic_DNA"/>
</dbReference>
<feature type="compositionally biased region" description="Basic residues" evidence="3">
    <location>
        <begin position="52"/>
        <end position="62"/>
    </location>
</feature>
<gene>
    <name evidence="5" type="ORF">PLOB_00025769</name>
</gene>
<feature type="compositionally biased region" description="Basic residues" evidence="3">
    <location>
        <begin position="483"/>
        <end position="495"/>
    </location>
</feature>
<sequence length="1838" mass="204415">MLRCTIGRIIVTNLWSESMFAISQGPNADEQNLSKKATVICQDENPSSSEKRLHKGSKKGKRPLSPSSTPASKVPECLGDEERASETSATDPPQVSARQIRNKDLPAKSKPFGDCQIEVDILLLTVMKEDTCEDCEFLSCLAYLNPDFCKIHHPDLGYVYLGDMGEDDLKLNVAVMKCCEGSSSTGGSIVVVTNAVKVLKPKAVFCVGSCSGLNVTKVSLGDVVVLKKLVTYAFSKVTENGIEERGVKVPLKPQLSKLILSAGEGWKPPLKDPGTLEVRIHRGTFLSGPEVINNHKRCNALIERFPEAVAIEREGEGVYAAAHNLDIEWVVIKGISGYADGRKVKDSWRAFASFMAASLTAHILSDTIAFQALPHYGSASSSGGLQPVKKGKTPLPPSGIPDPKHPRLSKDEVSGAKRSKSSKKAKRPLSSSNTPKDPCVLRDEGPNTHEQQLSKKASVIRQVEKPSSSREKRLQKGAGAAKTAKRSRSSRKGKRALSSCAVPSPKQPKLLKEEAGWDNSIVVELLKAEYKRRCLLRPLLWDSTIELPLENVYTRLKIISRRKLAIPMEANMANMFDVTAHEKSADVLTLAQGMSGNDEVNVTEIFKTLEKGKDVMTLVEGSPGIGKTTFCLKLAYDTTHGKIPTECSFPKFEVVLLLKCRDIDGNIMDTIREQLLPRDIEEKIVEKLLHFLKDIHNQERIFIILDGLDELPEKSRHHVDELLHRRIFPFCYVLATTRQERGIEARKTFVFDIHLEIKGYTESDSIAYVRRHFETIGQSPKGERLIEEMQQNAFLNALRNNPLNLLLLCVVYEDYEGKLPTSRTELYQVIVQCLLRRYCAKRNWPAPEDDSVLEKMFEKEVLALGELAWLCLLSDRYGFRESEMDEFERKYPGLVARELGLLYKEESLKRLKPQHEYCFLHKTFQEYVAAAYIAEKVVNEQFNVFKHLYISFDDMVTKYRQVFIFVSGMLGQKATVLFTQIGEELKKSYDWNWNEHCNEKIATFFIQSFDESGHAAQMAVTLCNITPFPKVITSKLVDNYNASFIKVLMACRSFSNLQTPVELYANIDRGRRGSERGAINYIESCPQLTIVSFRVHDLGSLTSSDADRLCKWFSASKSLSEFTLKYISHVCLEKYELLVQIGRGLASCRTLTKVTFALPGYAYNESFFNAFETGLTTLTSVNLVLWGSMKYTATRGLQHFLSNKSFNSLSLCTVGCVLDLLVAAVSQALARQTVLKSLDLHLDGPLSSSSARFLEKGLMENSSLNYLRLRVHGELPGNWHSVVENVRLAKKSPFCCSFYPNTFNNVAKNDFRPVQVRKGLNVKQHLTVNVWGEMKCEAAEALCEVLAPSSITVLTLNVRGNLTSEVSSSIARCLEENKTLSSLSVNIWGELITDGGNVPFSLSKNSRVQLNVHDVRIGPDESNDVLVTTTDNPVALTVFFTNVKERRKQNVRLAINNDSNVTKEWTRCLGDALAENPSRTALDLTVNSCFVDADLGENLGNSLLRSSSLTSLSLTFNFSNMKEGWECKLGERLIKMASLTTLSLEINGEGEWNQKDSLSPALSSFDYVEENQENCLIPTKLSNVLAAIKSLSSLSVAIRSNSMFSFWDEVVGDCLIKCTSLKKLSLTFDVGISDFCVFSGLCNGLGTTRSLNTLCVAIFISDPIDWVFSSFSSMFSSLNQGLSLNSSVTTLTLTVTVAAGETNYIAWPIMFDHRLPRNKSITTLNVTINEGGNGESLIPEVLRGSRVFEGLANSTSVTTFNLTLNSSRDVSDDWLTGLSDTLKKNTSLTTLRLKVNNHCATGKSRLYDLSKLLIGSRSLSLLELDVSFFGKESGCHKV</sequence>
<proteinExistence type="predicted"/>
<dbReference type="PANTHER" id="PTHR46844:SF1">
    <property type="entry name" value="SLR5058 PROTEIN"/>
    <property type="match status" value="1"/>
</dbReference>
<dbReference type="Gene3D" id="3.40.50.300">
    <property type="entry name" value="P-loop containing nucleotide triphosphate hydrolases"/>
    <property type="match status" value="1"/>
</dbReference>
<dbReference type="PANTHER" id="PTHR46844">
    <property type="entry name" value="SLR5058 PROTEIN"/>
    <property type="match status" value="1"/>
</dbReference>
<organism evidence="5 6">
    <name type="scientific">Porites lobata</name>
    <dbReference type="NCBI Taxonomy" id="104759"/>
    <lineage>
        <taxon>Eukaryota</taxon>
        <taxon>Metazoa</taxon>
        <taxon>Cnidaria</taxon>
        <taxon>Anthozoa</taxon>
        <taxon>Hexacorallia</taxon>
        <taxon>Scleractinia</taxon>
        <taxon>Fungiina</taxon>
        <taxon>Poritidae</taxon>
        <taxon>Porites</taxon>
    </lineage>
</organism>
<feature type="compositionally biased region" description="Basic and acidic residues" evidence="3">
    <location>
        <begin position="462"/>
        <end position="474"/>
    </location>
</feature>
<dbReference type="Pfam" id="PF01048">
    <property type="entry name" value="PNP_UDP_1"/>
    <property type="match status" value="1"/>
</dbReference>
<evidence type="ECO:0000313" key="5">
    <source>
        <dbReference type="EMBL" id="CAH3181662.1"/>
    </source>
</evidence>
<feature type="region of interest" description="Disordered" evidence="3">
    <location>
        <begin position="41"/>
        <end position="103"/>
    </location>
</feature>
<feature type="region of interest" description="Disordered" evidence="3">
    <location>
        <begin position="379"/>
        <end position="505"/>
    </location>
</feature>
<feature type="domain" description="NACHT" evidence="4">
    <location>
        <begin position="615"/>
        <end position="935"/>
    </location>
</feature>
<feature type="compositionally biased region" description="Polar residues" evidence="3">
    <location>
        <begin position="86"/>
        <end position="99"/>
    </location>
</feature>
<dbReference type="SUPFAM" id="SSF53167">
    <property type="entry name" value="Purine and uridine phosphorylases"/>
    <property type="match status" value="1"/>
</dbReference>
<comment type="caution">
    <text evidence="5">The sequence shown here is derived from an EMBL/GenBank/DDBJ whole genome shotgun (WGS) entry which is preliminary data.</text>
</comment>
<evidence type="ECO:0000256" key="1">
    <source>
        <dbReference type="ARBA" id="ARBA00022741"/>
    </source>
</evidence>
<keyword evidence="1" id="KW-0547">Nucleotide-binding</keyword>
<feature type="compositionally biased region" description="Basic residues" evidence="3">
    <location>
        <begin position="417"/>
        <end position="427"/>
    </location>
</feature>
<feature type="compositionally biased region" description="Basic and acidic residues" evidence="3">
    <location>
        <begin position="402"/>
        <end position="415"/>
    </location>
</feature>
<reference evidence="5 6" key="1">
    <citation type="submission" date="2022-05" db="EMBL/GenBank/DDBJ databases">
        <authorList>
            <consortium name="Genoscope - CEA"/>
            <person name="William W."/>
        </authorList>
    </citation>
    <scope>NUCLEOTIDE SEQUENCE [LARGE SCALE GENOMIC DNA]</scope>
</reference>
<dbReference type="SUPFAM" id="SSF52540">
    <property type="entry name" value="P-loop containing nucleoside triphosphate hydrolases"/>
    <property type="match status" value="1"/>
</dbReference>
<keyword evidence="2" id="KW-0067">ATP-binding</keyword>
<evidence type="ECO:0000256" key="2">
    <source>
        <dbReference type="ARBA" id="ARBA00022840"/>
    </source>
</evidence>